<sequence>MLTLKSATFGAVCASLGLANALPQTSNPSPLDPIGNIISNLTAPIDDDVLPGITFLLSNFTAITYSSSAKSCNMPAPDGYHTTGPEAVGMDSGKLKAALSYAAVDGLFSVKVFRHGGEVGEGFRDPLMDRGPSLNAGQTKAVVTMIVGIAVDLGGIDLDAPIDQYVEPRLGDAAHSSRTLRQLMQLTSGVQVNHVEGLNFFTDISRTREYFSDTIQHPAGAYFRFNEITPSVVVYCVERAIQKAPGTKIDFQTFAQLALFDPLGIPTSSYFWQKDRSGTTTGYSGL</sequence>
<dbReference type="Pfam" id="PF00144">
    <property type="entry name" value="Beta-lactamase"/>
    <property type="match status" value="1"/>
</dbReference>
<dbReference type="AlphaFoldDB" id="A0AAE0TQT7"/>
<dbReference type="EMBL" id="JAUTXT010000036">
    <property type="protein sequence ID" value="KAK3672125.1"/>
    <property type="molecule type" value="Genomic_DNA"/>
</dbReference>
<evidence type="ECO:0000313" key="4">
    <source>
        <dbReference type="Proteomes" id="UP001274830"/>
    </source>
</evidence>
<evidence type="ECO:0000256" key="1">
    <source>
        <dbReference type="SAM" id="SignalP"/>
    </source>
</evidence>
<accession>A0AAE0TQT7</accession>
<name>A0AAE0TQT7_9PEZI</name>
<evidence type="ECO:0000313" key="3">
    <source>
        <dbReference type="EMBL" id="KAK3672125.1"/>
    </source>
</evidence>
<dbReference type="Gene3D" id="3.40.710.10">
    <property type="entry name" value="DD-peptidase/beta-lactamase superfamily"/>
    <property type="match status" value="1"/>
</dbReference>
<dbReference type="SUPFAM" id="SSF56601">
    <property type="entry name" value="beta-lactamase/transpeptidase-like"/>
    <property type="match status" value="1"/>
</dbReference>
<dbReference type="InterPro" id="IPR050789">
    <property type="entry name" value="Diverse_Enzym_Activities"/>
</dbReference>
<dbReference type="PANTHER" id="PTHR43283">
    <property type="entry name" value="BETA-LACTAMASE-RELATED"/>
    <property type="match status" value="1"/>
</dbReference>
<organism evidence="3 4">
    <name type="scientific">Recurvomyces mirabilis</name>
    <dbReference type="NCBI Taxonomy" id="574656"/>
    <lineage>
        <taxon>Eukaryota</taxon>
        <taxon>Fungi</taxon>
        <taxon>Dikarya</taxon>
        <taxon>Ascomycota</taxon>
        <taxon>Pezizomycotina</taxon>
        <taxon>Dothideomycetes</taxon>
        <taxon>Dothideomycetidae</taxon>
        <taxon>Mycosphaerellales</taxon>
        <taxon>Teratosphaeriaceae</taxon>
        <taxon>Recurvomyces</taxon>
    </lineage>
</organism>
<dbReference type="InterPro" id="IPR012338">
    <property type="entry name" value="Beta-lactam/transpept-like"/>
</dbReference>
<feature type="signal peptide" evidence="1">
    <location>
        <begin position="1"/>
        <end position="21"/>
    </location>
</feature>
<dbReference type="InterPro" id="IPR001466">
    <property type="entry name" value="Beta-lactam-related"/>
</dbReference>
<gene>
    <name evidence="3" type="ORF">LTR78_008096</name>
</gene>
<proteinExistence type="predicted"/>
<protein>
    <recommendedName>
        <fullName evidence="2">Beta-lactamase-related domain-containing protein</fullName>
    </recommendedName>
</protein>
<comment type="caution">
    <text evidence="3">The sequence shown here is derived from an EMBL/GenBank/DDBJ whole genome shotgun (WGS) entry which is preliminary data.</text>
</comment>
<keyword evidence="4" id="KW-1185">Reference proteome</keyword>
<dbReference type="Proteomes" id="UP001274830">
    <property type="component" value="Unassembled WGS sequence"/>
</dbReference>
<evidence type="ECO:0000259" key="2">
    <source>
        <dbReference type="Pfam" id="PF00144"/>
    </source>
</evidence>
<reference evidence="3" key="1">
    <citation type="submission" date="2023-07" db="EMBL/GenBank/DDBJ databases">
        <title>Black Yeasts Isolated from many extreme environments.</title>
        <authorList>
            <person name="Coleine C."/>
            <person name="Stajich J.E."/>
            <person name="Selbmann L."/>
        </authorList>
    </citation>
    <scope>NUCLEOTIDE SEQUENCE</scope>
    <source>
        <strain evidence="3">CCFEE 5485</strain>
    </source>
</reference>
<keyword evidence="1" id="KW-0732">Signal</keyword>
<feature type="chain" id="PRO_5042030167" description="Beta-lactamase-related domain-containing protein" evidence="1">
    <location>
        <begin position="22"/>
        <end position="286"/>
    </location>
</feature>
<feature type="domain" description="Beta-lactamase-related" evidence="2">
    <location>
        <begin position="139"/>
        <end position="268"/>
    </location>
</feature>